<comment type="caution">
    <text evidence="8">The sequence shown here is derived from an EMBL/GenBank/DDBJ whole genome shotgun (WGS) entry which is preliminary data.</text>
</comment>
<evidence type="ECO:0000313" key="8">
    <source>
        <dbReference type="EMBL" id="SAL50009.1"/>
    </source>
</evidence>
<dbReference type="PANTHER" id="PTHR11999:SF70">
    <property type="entry name" value="MIP05841P"/>
    <property type="match status" value="1"/>
</dbReference>
<dbReference type="Proteomes" id="UP000054770">
    <property type="component" value="Unassembled WGS sequence"/>
</dbReference>
<evidence type="ECO:0000256" key="6">
    <source>
        <dbReference type="PIRSR" id="PIRSR602129-50"/>
    </source>
</evidence>
<dbReference type="GO" id="GO:0019752">
    <property type="term" value="P:carboxylic acid metabolic process"/>
    <property type="evidence" value="ECO:0007669"/>
    <property type="project" value="InterPro"/>
</dbReference>
<dbReference type="InterPro" id="IPR010977">
    <property type="entry name" value="Aromatic_deC"/>
</dbReference>
<keyword evidence="5 7" id="KW-0456">Lyase</keyword>
<feature type="modified residue" description="N6-(pyridoxal phosphate)lysine" evidence="6">
    <location>
        <position position="301"/>
    </location>
</feature>
<dbReference type="Gene3D" id="3.90.1150.10">
    <property type="entry name" value="Aspartate Aminotransferase, domain 1"/>
    <property type="match status" value="1"/>
</dbReference>
<dbReference type="PANTHER" id="PTHR11999">
    <property type="entry name" value="GROUP II PYRIDOXAL-5-PHOSPHATE DECARBOXYLASE"/>
    <property type="match status" value="1"/>
</dbReference>
<dbReference type="InterPro" id="IPR002129">
    <property type="entry name" value="PyrdxlP-dep_de-COase"/>
</dbReference>
<dbReference type="Pfam" id="PF00282">
    <property type="entry name" value="Pyridoxal_deC"/>
    <property type="match status" value="1"/>
</dbReference>
<proteinExistence type="inferred from homology"/>
<evidence type="ECO:0000256" key="1">
    <source>
        <dbReference type="ARBA" id="ARBA00001933"/>
    </source>
</evidence>
<dbReference type="EMBL" id="FCON02000021">
    <property type="protein sequence ID" value="SAL50009.1"/>
    <property type="molecule type" value="Genomic_DNA"/>
</dbReference>
<gene>
    <name evidence="8" type="ORF">AWB68_02497</name>
</gene>
<evidence type="ECO:0000256" key="2">
    <source>
        <dbReference type="ARBA" id="ARBA00009533"/>
    </source>
</evidence>
<keyword evidence="4 6" id="KW-0663">Pyridoxal phosphate</keyword>
<evidence type="ECO:0000313" key="9">
    <source>
        <dbReference type="Proteomes" id="UP000054770"/>
    </source>
</evidence>
<accession>A0A158I180</accession>
<sequence length="493" mass="52415">MSRDPRDSLEKTDARAALEAAYRHALAFDDARTTREPNAAANFDALMRAFGGPTPEAGSPADDVIERLVAAAEPGLMGTAGPRFFGWVVGGSHPVGVAADWLTSMWGQNAGSYHGAPASAVAEQVAAQWLADILRLPGECSVGITSGATMSNFVCLAAARGALLRRVGWDVEADGMFGAPPITVYLGDDAHASVFAALRYLGFGERRVVRIPADAAGRMDVGALGAALAGANGPLIVIAQAGHIVTGAFDAFSEIAALTHARGGWLHVDGAFGLWARACPSKAWLSEGVEDADSWATDAHKWLQAPYECGCAFVRDRSAHRRAMSIGASYLPTAADAIRDPLHYAPELSRRARGFALWALLRAFGRQGIAQMIERHCALARRMAARLAAEPGIEVLNEVELNQFAVRFGAGDDADDDASARRDALTRATVERIQAAGVCYASGTRWREREVMRVSIIAWPTTEEDIDRSADSMIAAWRETNPHAGRRAAAASA</sequence>
<keyword evidence="9" id="KW-1185">Reference proteome</keyword>
<dbReference type="InterPro" id="IPR015421">
    <property type="entry name" value="PyrdxlP-dep_Trfase_major"/>
</dbReference>
<keyword evidence="3" id="KW-0210">Decarboxylase</keyword>
<comment type="similarity">
    <text evidence="2 7">Belongs to the group II decarboxylase family.</text>
</comment>
<organism evidence="8 9">
    <name type="scientific">Caballeronia choica</name>
    <dbReference type="NCBI Taxonomy" id="326476"/>
    <lineage>
        <taxon>Bacteria</taxon>
        <taxon>Pseudomonadati</taxon>
        <taxon>Pseudomonadota</taxon>
        <taxon>Betaproteobacteria</taxon>
        <taxon>Burkholderiales</taxon>
        <taxon>Burkholderiaceae</taxon>
        <taxon>Caballeronia</taxon>
    </lineage>
</organism>
<dbReference type="Gene3D" id="3.40.640.10">
    <property type="entry name" value="Type I PLP-dependent aspartate aminotransferase-like (Major domain)"/>
    <property type="match status" value="1"/>
</dbReference>
<evidence type="ECO:0000256" key="4">
    <source>
        <dbReference type="ARBA" id="ARBA00022898"/>
    </source>
</evidence>
<dbReference type="InterPro" id="IPR015422">
    <property type="entry name" value="PyrdxlP-dep_Trfase_small"/>
</dbReference>
<evidence type="ECO:0000256" key="7">
    <source>
        <dbReference type="RuleBase" id="RU000382"/>
    </source>
</evidence>
<dbReference type="RefSeq" id="WP_087644651.1">
    <property type="nucleotide sequence ID" value="NZ_FCON02000021.1"/>
</dbReference>
<dbReference type="OrthoDB" id="9803665at2"/>
<protein>
    <submittedName>
        <fullName evidence="8">Pyridoxal-dependent decarboxylase</fullName>
    </submittedName>
</protein>
<comment type="cofactor">
    <cofactor evidence="1 6 7">
        <name>pyridoxal 5'-phosphate</name>
        <dbReference type="ChEBI" id="CHEBI:597326"/>
    </cofactor>
</comment>
<dbReference type="AlphaFoldDB" id="A0A158I180"/>
<dbReference type="SUPFAM" id="SSF53383">
    <property type="entry name" value="PLP-dependent transferases"/>
    <property type="match status" value="1"/>
</dbReference>
<evidence type="ECO:0000256" key="3">
    <source>
        <dbReference type="ARBA" id="ARBA00022793"/>
    </source>
</evidence>
<evidence type="ECO:0000256" key="5">
    <source>
        <dbReference type="ARBA" id="ARBA00023239"/>
    </source>
</evidence>
<reference evidence="8" key="1">
    <citation type="submission" date="2016-01" db="EMBL/GenBank/DDBJ databases">
        <authorList>
            <person name="Peeters C."/>
        </authorList>
    </citation>
    <scope>NUCLEOTIDE SEQUENCE [LARGE SCALE GENOMIC DNA]</scope>
    <source>
        <strain evidence="8">LMG 22940</strain>
    </source>
</reference>
<dbReference type="GO" id="GO:0030170">
    <property type="term" value="F:pyridoxal phosphate binding"/>
    <property type="evidence" value="ECO:0007669"/>
    <property type="project" value="InterPro"/>
</dbReference>
<dbReference type="GO" id="GO:0016831">
    <property type="term" value="F:carboxy-lyase activity"/>
    <property type="evidence" value="ECO:0007669"/>
    <property type="project" value="UniProtKB-KW"/>
</dbReference>
<dbReference type="InterPro" id="IPR015424">
    <property type="entry name" value="PyrdxlP-dep_Trfase"/>
</dbReference>
<name>A0A158I180_9BURK</name>